<protein>
    <submittedName>
        <fullName evidence="1">Uncharacterized protein</fullName>
    </submittedName>
</protein>
<comment type="caution">
    <text evidence="1">The sequence shown here is derived from an EMBL/GenBank/DDBJ whole genome shotgun (WGS) entry which is preliminary data.</text>
</comment>
<evidence type="ECO:0000313" key="1">
    <source>
        <dbReference type="EMBL" id="TMS57911.1"/>
    </source>
</evidence>
<proteinExistence type="predicted"/>
<organism evidence="1 2">
    <name type="scientific">Imbroritus primus</name>
    <dbReference type="NCBI Taxonomy" id="3058603"/>
    <lineage>
        <taxon>Bacteria</taxon>
        <taxon>Pseudomonadati</taxon>
        <taxon>Pseudomonadota</taxon>
        <taxon>Betaproteobacteria</taxon>
        <taxon>Burkholderiales</taxon>
        <taxon>Burkholderiaceae</taxon>
        <taxon>Imbroritus</taxon>
    </lineage>
</organism>
<name>A0ACD3SNT2_9BURK</name>
<gene>
    <name evidence="1" type="ORF">MW7_010605</name>
</gene>
<accession>A0ACD3SNT2</accession>
<sequence length="155" mass="15905">MLATDPSPPSSWPAVSLAGIDDLPGLAALWLQQPNVAIQPAFRTSGALEQLVRHPERGCCLLIREGGQPVAALALSFFLSLREGGRCALVTDSVGHDPHIAMLLGAAIGYAAAHGILHLLLEDGVVAPALAAGAGFVSGPGMWRHHAAATGKQLA</sequence>
<reference evidence="1" key="1">
    <citation type="submission" date="2019-05" db="EMBL/GenBank/DDBJ databases">
        <title>Revised genome assembly of Burkholderiaceae (previously Ralstonia) sp. PBA.</title>
        <authorList>
            <person name="Gan H.M."/>
        </authorList>
    </citation>
    <scope>NUCLEOTIDE SEQUENCE</scope>
    <source>
        <strain evidence="1">PBA</strain>
    </source>
</reference>
<dbReference type="Proteomes" id="UP000004277">
    <property type="component" value="Unassembled WGS sequence"/>
</dbReference>
<keyword evidence="2" id="KW-1185">Reference proteome</keyword>
<dbReference type="EMBL" id="AKCV02000017">
    <property type="protein sequence ID" value="TMS57911.1"/>
    <property type="molecule type" value="Genomic_DNA"/>
</dbReference>
<evidence type="ECO:0000313" key="2">
    <source>
        <dbReference type="Proteomes" id="UP000004277"/>
    </source>
</evidence>